<name>A0A2S9YHU1_9BACT</name>
<evidence type="ECO:0000313" key="1">
    <source>
        <dbReference type="EMBL" id="PRQ04685.1"/>
    </source>
</evidence>
<gene>
    <name evidence="1" type="ORF">ENSA5_05680</name>
</gene>
<sequence>MEIACLGVGTPPCYSTAQLAALDEIHEAGLAGPGPSCEFEGA</sequence>
<keyword evidence="2" id="KW-1185">Reference proteome</keyword>
<organism evidence="1 2">
    <name type="scientific">Enhygromyxa salina</name>
    <dbReference type="NCBI Taxonomy" id="215803"/>
    <lineage>
        <taxon>Bacteria</taxon>
        <taxon>Pseudomonadati</taxon>
        <taxon>Myxococcota</taxon>
        <taxon>Polyangia</taxon>
        <taxon>Nannocystales</taxon>
        <taxon>Nannocystaceae</taxon>
        <taxon>Enhygromyxa</taxon>
    </lineage>
</organism>
<protein>
    <submittedName>
        <fullName evidence="1">Uncharacterized protein</fullName>
    </submittedName>
</protein>
<accession>A0A2S9YHU1</accession>
<dbReference type="EMBL" id="PVNK01000028">
    <property type="protein sequence ID" value="PRQ04685.1"/>
    <property type="molecule type" value="Genomic_DNA"/>
</dbReference>
<dbReference type="AlphaFoldDB" id="A0A2S9YHU1"/>
<proteinExistence type="predicted"/>
<comment type="caution">
    <text evidence="1">The sequence shown here is derived from an EMBL/GenBank/DDBJ whole genome shotgun (WGS) entry which is preliminary data.</text>
</comment>
<evidence type="ECO:0000313" key="2">
    <source>
        <dbReference type="Proteomes" id="UP000237968"/>
    </source>
</evidence>
<reference evidence="1 2" key="1">
    <citation type="submission" date="2018-03" db="EMBL/GenBank/DDBJ databases">
        <title>Draft Genome Sequences of the Obligatory Marine Myxobacteria Enhygromyxa salina SWB005.</title>
        <authorList>
            <person name="Poehlein A."/>
            <person name="Moghaddam J.A."/>
            <person name="Harms H."/>
            <person name="Alanjari M."/>
            <person name="Koenig G.M."/>
            <person name="Daniel R."/>
            <person name="Schaeberle T.F."/>
        </authorList>
    </citation>
    <scope>NUCLEOTIDE SEQUENCE [LARGE SCALE GENOMIC DNA]</scope>
    <source>
        <strain evidence="1 2">SWB005</strain>
    </source>
</reference>
<dbReference type="Proteomes" id="UP000237968">
    <property type="component" value="Unassembled WGS sequence"/>
</dbReference>